<reference evidence="4 5" key="1">
    <citation type="journal article" date="2015" name="Stand. Genomic Sci.">
        <title>Genomic Encyclopedia of Bacterial and Archaeal Type Strains, Phase III: the genomes of soil and plant-associated and newly described type strains.</title>
        <authorList>
            <person name="Whitman W.B."/>
            <person name="Woyke T."/>
            <person name="Klenk H.P."/>
            <person name="Zhou Y."/>
            <person name="Lilburn T.G."/>
            <person name="Beck B.J."/>
            <person name="De Vos P."/>
            <person name="Vandamme P."/>
            <person name="Eisen J.A."/>
            <person name="Garrity G."/>
            <person name="Hugenholtz P."/>
            <person name="Kyrpides N.C."/>
        </authorList>
    </citation>
    <scope>NUCLEOTIDE SEQUENCE [LARGE SCALE GENOMIC DNA]</scope>
    <source>
        <strain evidence="4 5">CECT 7306</strain>
    </source>
</reference>
<dbReference type="RefSeq" id="WP_123381517.1">
    <property type="nucleotide sequence ID" value="NZ_RJKN01000016.1"/>
</dbReference>
<dbReference type="SMART" id="SM00862">
    <property type="entry name" value="Trans_reg_C"/>
    <property type="match status" value="1"/>
</dbReference>
<keyword evidence="1" id="KW-0238">DNA-binding</keyword>
<dbReference type="InParanoid" id="A0A3N1G8B1"/>
<dbReference type="GO" id="GO:0006355">
    <property type="term" value="P:regulation of DNA-templated transcription"/>
    <property type="evidence" value="ECO:0007669"/>
    <property type="project" value="InterPro"/>
</dbReference>
<evidence type="ECO:0000259" key="3">
    <source>
        <dbReference type="SMART" id="SM00862"/>
    </source>
</evidence>
<dbReference type="EMBL" id="RJKN01000016">
    <property type="protein sequence ID" value="ROP26501.1"/>
    <property type="molecule type" value="Genomic_DNA"/>
</dbReference>
<comment type="caution">
    <text evidence="4">The sequence shown here is derived from an EMBL/GenBank/DDBJ whole genome shotgun (WGS) entry which is preliminary data.</text>
</comment>
<dbReference type="GO" id="GO:0000160">
    <property type="term" value="P:phosphorelay signal transduction system"/>
    <property type="evidence" value="ECO:0007669"/>
    <property type="project" value="InterPro"/>
</dbReference>
<proteinExistence type="predicted"/>
<dbReference type="OrthoDB" id="4336084at2"/>
<dbReference type="InterPro" id="IPR001867">
    <property type="entry name" value="OmpR/PhoB-type_DNA-bd"/>
</dbReference>
<keyword evidence="5" id="KW-1185">Reference proteome</keyword>
<dbReference type="Proteomes" id="UP000276232">
    <property type="component" value="Unassembled WGS sequence"/>
</dbReference>
<dbReference type="InterPro" id="IPR016032">
    <property type="entry name" value="Sig_transdc_resp-reg_C-effctor"/>
</dbReference>
<dbReference type="SUPFAM" id="SSF46894">
    <property type="entry name" value="C-terminal effector domain of the bipartite response regulators"/>
    <property type="match status" value="1"/>
</dbReference>
<dbReference type="GO" id="GO:0003677">
    <property type="term" value="F:DNA binding"/>
    <property type="evidence" value="ECO:0007669"/>
    <property type="project" value="UniProtKB-KW"/>
</dbReference>
<gene>
    <name evidence="4" type="ORF">EDC03_3463</name>
</gene>
<sequence length="173" mass="17808">MTTSTLPARRPARAGRRGAPQAPVTPTPTGSGGDVVLRLHLAPEAADRAGTDALEVGDVLRQLVTDLVPGVRADLDVDLVGRPGPAPLPRPAAPVEPEGPAALAARDLELLLLLVRAQGRPVPRATAARELWGSDEPAAEALLAAHVGRLRALLPARGGVLDDAADGLRFRAA</sequence>
<name>A0A3N1G8B1_9ACTN</name>
<dbReference type="Pfam" id="PF00486">
    <property type="entry name" value="Trans_reg_C"/>
    <property type="match status" value="1"/>
</dbReference>
<evidence type="ECO:0000256" key="1">
    <source>
        <dbReference type="ARBA" id="ARBA00023125"/>
    </source>
</evidence>
<feature type="domain" description="OmpR/PhoB-type" evidence="3">
    <location>
        <begin position="98"/>
        <end position="170"/>
    </location>
</feature>
<accession>A0A3N1G8B1</accession>
<protein>
    <submittedName>
        <fullName evidence="4">Transcriptional regulator</fullName>
    </submittedName>
</protein>
<dbReference type="InterPro" id="IPR036388">
    <property type="entry name" value="WH-like_DNA-bd_sf"/>
</dbReference>
<evidence type="ECO:0000313" key="4">
    <source>
        <dbReference type="EMBL" id="ROP26501.1"/>
    </source>
</evidence>
<dbReference type="AlphaFoldDB" id="A0A3N1G8B1"/>
<evidence type="ECO:0000256" key="2">
    <source>
        <dbReference type="SAM" id="MobiDB-lite"/>
    </source>
</evidence>
<feature type="region of interest" description="Disordered" evidence="2">
    <location>
        <begin position="1"/>
        <end position="34"/>
    </location>
</feature>
<dbReference type="Gene3D" id="1.10.10.10">
    <property type="entry name" value="Winged helix-like DNA-binding domain superfamily/Winged helix DNA-binding domain"/>
    <property type="match status" value="1"/>
</dbReference>
<organism evidence="4 5">
    <name type="scientific">Pseudokineococcus lusitanus</name>
    <dbReference type="NCBI Taxonomy" id="763993"/>
    <lineage>
        <taxon>Bacteria</taxon>
        <taxon>Bacillati</taxon>
        <taxon>Actinomycetota</taxon>
        <taxon>Actinomycetes</taxon>
        <taxon>Kineosporiales</taxon>
        <taxon>Kineosporiaceae</taxon>
        <taxon>Pseudokineococcus</taxon>
    </lineage>
</organism>
<evidence type="ECO:0000313" key="5">
    <source>
        <dbReference type="Proteomes" id="UP000276232"/>
    </source>
</evidence>